<gene>
    <name evidence="2" type="ORF">KR093_010909</name>
</gene>
<comment type="caution">
    <text evidence="2">The sequence shown here is derived from an EMBL/GenBank/DDBJ whole genome shotgun (WGS) entry which is preliminary data.</text>
</comment>
<feature type="compositionally biased region" description="Polar residues" evidence="1">
    <location>
        <begin position="825"/>
        <end position="842"/>
    </location>
</feature>
<feature type="region of interest" description="Disordered" evidence="1">
    <location>
        <begin position="825"/>
        <end position="866"/>
    </location>
</feature>
<feature type="compositionally biased region" description="Polar residues" evidence="1">
    <location>
        <begin position="541"/>
        <end position="550"/>
    </location>
</feature>
<keyword evidence="3" id="KW-1185">Reference proteome</keyword>
<feature type="region of interest" description="Disordered" evidence="1">
    <location>
        <begin position="374"/>
        <end position="415"/>
    </location>
</feature>
<evidence type="ECO:0000313" key="3">
    <source>
        <dbReference type="Proteomes" id="UP001200034"/>
    </source>
</evidence>
<name>A0AAD4K8J7_9MUSC</name>
<evidence type="ECO:0000256" key="1">
    <source>
        <dbReference type="SAM" id="MobiDB-lite"/>
    </source>
</evidence>
<evidence type="ECO:0000313" key="2">
    <source>
        <dbReference type="EMBL" id="KAH8385032.1"/>
    </source>
</evidence>
<feature type="compositionally biased region" description="Basic and acidic residues" evidence="1">
    <location>
        <begin position="551"/>
        <end position="563"/>
    </location>
</feature>
<sequence>MFNANEEMANAAKAARNEEGLRQLMDAMYNDVPAEVNAESNQRPGMTATPLRLPRHPVFAGRYVTKVEHASPLVVSKRFVKPQMICVDNQNNRDSQPERLLRKLFCVYALRKVVLLITPKATNSQISDMYNIHAYMIENRWHLGVTSLTTAERDLFVHNQKPNNYALIFCNGYIQLEDAFMNAPLKNDIFAVLEQKSNAGVEIKYRGKRFTLHYSGAEIKATDAISKPITTAEVEDDKNTAAAAAASREAKISARNTTAEIRPLQLQNMANSWQLSPSTSVLRIIENAPLNYLPDDSGEEREEDVQEFLDMLDRQLEEEPTSDVCEDDVDLEEVHRRLQSFHRQPREQPPLLPLRSAFHEPSEESLELDINEMDEQNDASPEPAIQEETEQVAPLSERRLSVNEELIEDEPSNANLGQVEEQQQLLAEALQTPVDSPQTANSPEQLSKAVMELRQELQDFAEKSQSDQRATGVDGISPEMLKQTKKELIKQAFKGQAYMAKSTVQQAKELETKMPLVPPDFNKVHREKLEQLKAHLQLQKSLQNPMTSGRTDMKQSRVVKPCEKPPLQQGNDTLEQFVEPTEPHSNTVDQLPQEKPDNAALEQMAELPKPVHSNCSIGQLQEPSIQDTQHEIEKPQESALQQTIANAQMTSLSEERSIELQEELQNTTQFEQQLNAHKQVLQQDHLEEAQPEEAQVLQAPIDNEEPSGANKLLHTQSEPRSLKAIALSQNMLKEAKKALIRDSFKGQAYMAKKTAQLAKEVPVKKPPVPQTFNKAHKEKLLQLQLRRQLEKSFQNQAAEEKAEKQKLAKQIRAAQRPLLQQINDNLNKLGQVESSNATSTQMEEPPEQAIINYSIGKLETSSKGDS</sequence>
<protein>
    <submittedName>
        <fullName evidence="2">Uncharacterized protein</fullName>
    </submittedName>
</protein>
<organism evidence="2 3">
    <name type="scientific">Drosophila rubida</name>
    <dbReference type="NCBI Taxonomy" id="30044"/>
    <lineage>
        <taxon>Eukaryota</taxon>
        <taxon>Metazoa</taxon>
        <taxon>Ecdysozoa</taxon>
        <taxon>Arthropoda</taxon>
        <taxon>Hexapoda</taxon>
        <taxon>Insecta</taxon>
        <taxon>Pterygota</taxon>
        <taxon>Neoptera</taxon>
        <taxon>Endopterygota</taxon>
        <taxon>Diptera</taxon>
        <taxon>Brachycera</taxon>
        <taxon>Muscomorpha</taxon>
        <taxon>Ephydroidea</taxon>
        <taxon>Drosophilidae</taxon>
        <taxon>Drosophila</taxon>
    </lineage>
</organism>
<proteinExistence type="predicted"/>
<accession>A0AAD4K8J7</accession>
<reference evidence="2" key="1">
    <citation type="journal article" date="2021" name="Mol. Ecol. Resour.">
        <title>Phylogenomic analyses of the genus Drosophila reveals genomic signals of climate adaptation.</title>
        <authorList>
            <person name="Li F."/>
            <person name="Rane R.V."/>
            <person name="Luria V."/>
            <person name="Xiong Z."/>
            <person name="Chen J."/>
            <person name="Li Z."/>
            <person name="Catullo R.A."/>
            <person name="Griffin P.C."/>
            <person name="Schiffer M."/>
            <person name="Pearce S."/>
            <person name="Lee S.F."/>
            <person name="McElroy K."/>
            <person name="Stocker A."/>
            <person name="Shirriffs J."/>
            <person name="Cockerell F."/>
            <person name="Coppin C."/>
            <person name="Sgro C.M."/>
            <person name="Karger A."/>
            <person name="Cain J.W."/>
            <person name="Weber J.A."/>
            <person name="Santpere G."/>
            <person name="Kirschner M.W."/>
            <person name="Hoffmann A.A."/>
            <person name="Oakeshott J.G."/>
            <person name="Zhang G."/>
        </authorList>
    </citation>
    <scope>NUCLEOTIDE SEQUENCE</scope>
    <source>
        <strain evidence="2">BGI-SZ-2011g</strain>
    </source>
</reference>
<dbReference type="EMBL" id="JAJJHW010000676">
    <property type="protein sequence ID" value="KAH8385032.1"/>
    <property type="molecule type" value="Genomic_DNA"/>
</dbReference>
<feature type="region of interest" description="Disordered" evidence="1">
    <location>
        <begin position="541"/>
        <end position="599"/>
    </location>
</feature>
<dbReference type="AlphaFoldDB" id="A0AAD4K8J7"/>
<dbReference type="Proteomes" id="UP001200034">
    <property type="component" value="Unassembled WGS sequence"/>
</dbReference>